<reference evidence="2" key="3">
    <citation type="submission" date="2020-05" db="EMBL/GenBank/DDBJ databases">
        <authorList>
            <person name="Rincon C."/>
            <person name="Sanders R I."/>
            <person name="Robbins C."/>
            <person name="Chaturvedi A."/>
        </authorList>
    </citation>
    <scope>NUCLEOTIDE SEQUENCE</scope>
    <source>
        <strain evidence="2">CHB12</strain>
    </source>
</reference>
<dbReference type="VEuPathDB" id="FungiDB:RhiirA1_481018"/>
<dbReference type="VEuPathDB" id="FungiDB:FUN_022328"/>
<gene>
    <name evidence="2" type="ORF">CHRIB12_LOCUS5411</name>
    <name evidence="3" type="ORF">RhiirA1_481018</name>
</gene>
<feature type="transmembrane region" description="Helical" evidence="1">
    <location>
        <begin position="226"/>
        <end position="250"/>
    </location>
</feature>
<keyword evidence="1" id="KW-0812">Transmembrane</keyword>
<feature type="transmembrane region" description="Helical" evidence="1">
    <location>
        <begin position="142"/>
        <end position="165"/>
    </location>
</feature>
<dbReference type="EMBL" id="LLXH01005387">
    <property type="protein sequence ID" value="PKC52649.1"/>
    <property type="molecule type" value="Genomic_DNA"/>
</dbReference>
<dbReference type="AlphaFoldDB" id="A0A2I1FN96"/>
<evidence type="ECO:0000313" key="3">
    <source>
        <dbReference type="EMBL" id="PKC52649.1"/>
    </source>
</evidence>
<comment type="caution">
    <text evidence="3">The sequence shown here is derived from an EMBL/GenBank/DDBJ whole genome shotgun (WGS) entry which is preliminary data.</text>
</comment>
<dbReference type="Proteomes" id="UP000232688">
    <property type="component" value="Unassembled WGS sequence"/>
</dbReference>
<reference evidence="3 4" key="1">
    <citation type="submission" date="2017-10" db="EMBL/GenBank/DDBJ databases">
        <title>Extensive intraspecific genome diversity in a model arbuscular mycorrhizal fungus.</title>
        <authorList>
            <person name="Chen E.C.H."/>
            <person name="Morin E."/>
            <person name="Baudet D."/>
            <person name="Noel J."/>
            <person name="Ndikumana S."/>
            <person name="Charron P."/>
            <person name="St-Onge C."/>
            <person name="Giorgi J."/>
            <person name="Grigoriev I.V."/>
            <person name="Roux C."/>
            <person name="Martin F.M."/>
            <person name="Corradi N."/>
        </authorList>
    </citation>
    <scope>NUCLEOTIDE SEQUENCE [LARGE SCALE GENOMIC DNA]</scope>
    <source>
        <strain evidence="3 4">A1</strain>
    </source>
</reference>
<accession>A0A2I1FN96</accession>
<dbReference type="EMBL" id="CAGKOT010000008">
    <property type="protein sequence ID" value="CAB5352325.1"/>
    <property type="molecule type" value="Genomic_DNA"/>
</dbReference>
<proteinExistence type="predicted"/>
<dbReference type="VEuPathDB" id="FungiDB:FUN_010713"/>
<keyword evidence="1" id="KW-1133">Transmembrane helix</keyword>
<keyword evidence="1" id="KW-0472">Membrane</keyword>
<sequence length="251" mass="29069">MDIQFALCERSTIDYPVSQISLSVDSPIDELFESSLPADLSFPDYDDLSYSSSDLSSDNGTHLTLDMFSRNQVLPSPDDYYYDIDGFTGFPISSCPLNVMYNTTLTFLSNSDDELVDLDDESLFLSFDEETFTYHETEWIELFFCTVYFSFIPVYICTIVYPFLSASASFLDLRVVHGRQMFWKIFAHFSGLEVFLVIPLLLTANFKFYNRVFCLQHFIYDQITRFACLFEIFAVRLQIIGISALFSFMYL</sequence>
<evidence type="ECO:0000313" key="2">
    <source>
        <dbReference type="EMBL" id="CAB5352325.1"/>
    </source>
</evidence>
<protein>
    <submittedName>
        <fullName evidence="3">Uncharacterized protein</fullName>
    </submittedName>
</protein>
<dbReference type="VEuPathDB" id="FungiDB:RhiirFUN_025689"/>
<name>A0A2I1FN96_9GLOM</name>
<dbReference type="Proteomes" id="UP000684084">
    <property type="component" value="Unassembled WGS sequence"/>
</dbReference>
<feature type="transmembrane region" description="Helical" evidence="1">
    <location>
        <begin position="185"/>
        <end position="206"/>
    </location>
</feature>
<evidence type="ECO:0000313" key="4">
    <source>
        <dbReference type="Proteomes" id="UP000232688"/>
    </source>
</evidence>
<organism evidence="3 4">
    <name type="scientific">Rhizophagus irregularis</name>
    <dbReference type="NCBI Taxonomy" id="588596"/>
    <lineage>
        <taxon>Eukaryota</taxon>
        <taxon>Fungi</taxon>
        <taxon>Fungi incertae sedis</taxon>
        <taxon>Mucoromycota</taxon>
        <taxon>Glomeromycotina</taxon>
        <taxon>Glomeromycetes</taxon>
        <taxon>Glomerales</taxon>
        <taxon>Glomeraceae</taxon>
        <taxon>Rhizophagus</taxon>
    </lineage>
</organism>
<dbReference type="OrthoDB" id="2366087at2759"/>
<reference evidence="3 4" key="2">
    <citation type="submission" date="2017-10" db="EMBL/GenBank/DDBJ databases">
        <title>Genome analyses suggest a sexual origin of heterokaryosis in a supposedly ancient asexual fungus.</title>
        <authorList>
            <person name="Corradi N."/>
            <person name="Sedzielewska K."/>
            <person name="Noel J."/>
            <person name="Charron P."/>
            <person name="Farinelli L."/>
            <person name="Marton T."/>
            <person name="Kruger M."/>
            <person name="Pelin A."/>
            <person name="Brachmann A."/>
            <person name="Corradi N."/>
        </authorList>
    </citation>
    <scope>NUCLEOTIDE SEQUENCE [LARGE SCALE GENOMIC DNA]</scope>
    <source>
        <strain evidence="3 4">A1</strain>
    </source>
</reference>
<evidence type="ECO:0000256" key="1">
    <source>
        <dbReference type="SAM" id="Phobius"/>
    </source>
</evidence>